<accession>A0A7L9UD89</accession>
<dbReference type="KEGG" id="mlir:LPB04_22830"/>
<organism evidence="1 2">
    <name type="scientific">Massilia litorea</name>
    <dbReference type="NCBI Taxonomy" id="2769491"/>
    <lineage>
        <taxon>Bacteria</taxon>
        <taxon>Pseudomonadati</taxon>
        <taxon>Pseudomonadota</taxon>
        <taxon>Betaproteobacteria</taxon>
        <taxon>Burkholderiales</taxon>
        <taxon>Oxalobacteraceae</taxon>
        <taxon>Telluria group</taxon>
        <taxon>Massilia</taxon>
    </lineage>
</organism>
<evidence type="ECO:0008006" key="3">
    <source>
        <dbReference type="Google" id="ProtNLM"/>
    </source>
</evidence>
<protein>
    <recommendedName>
        <fullName evidence="3">DUF937 domain-containing protein</fullName>
    </recommendedName>
</protein>
<gene>
    <name evidence="1" type="ORF">LPB04_22830</name>
</gene>
<sequence length="182" mass="18464">MNQYMGGAAGADSARTEEDFDRVAQAAPRETVAQGVTQALRSDQTPPFPQMVGQMFGQSNPNQQAGMLNQLIAAAGPSLLGMLAGRGGAGGGMGGGLGGIGGMLGNLLGGATGGQPQITPEQASQLSPEQVQEIAQKAEQENPGVVERMGDFYAQHPNVVKGLGAAALAIALGHMAQGIQRR</sequence>
<dbReference type="AlphaFoldDB" id="A0A7L9UD89"/>
<dbReference type="Proteomes" id="UP000593875">
    <property type="component" value="Chromosome"/>
</dbReference>
<reference evidence="1 2" key="1">
    <citation type="submission" date="2020-10" db="EMBL/GenBank/DDBJ databases">
        <title>Genome sequencing of Massilia sp. LPB0304.</title>
        <authorList>
            <person name="Kim J."/>
        </authorList>
    </citation>
    <scope>NUCLEOTIDE SEQUENCE [LARGE SCALE GENOMIC DNA]</scope>
    <source>
        <strain evidence="1 2">LPB0304</strain>
    </source>
</reference>
<keyword evidence="2" id="KW-1185">Reference proteome</keyword>
<proteinExistence type="predicted"/>
<dbReference type="EMBL" id="CP062941">
    <property type="protein sequence ID" value="QOL52192.1"/>
    <property type="molecule type" value="Genomic_DNA"/>
</dbReference>
<evidence type="ECO:0000313" key="2">
    <source>
        <dbReference type="Proteomes" id="UP000593875"/>
    </source>
</evidence>
<evidence type="ECO:0000313" key="1">
    <source>
        <dbReference type="EMBL" id="QOL52192.1"/>
    </source>
</evidence>
<name>A0A7L9UD89_9BURK</name>